<dbReference type="Proteomes" id="UP000663297">
    <property type="component" value="Chromosome 2"/>
</dbReference>
<feature type="compositionally biased region" description="Polar residues" evidence="1">
    <location>
        <begin position="703"/>
        <end position="716"/>
    </location>
</feature>
<feature type="compositionally biased region" description="Polar residues" evidence="1">
    <location>
        <begin position="72"/>
        <end position="84"/>
    </location>
</feature>
<feature type="compositionally biased region" description="Polar residues" evidence="1">
    <location>
        <begin position="302"/>
        <end position="314"/>
    </location>
</feature>
<feature type="region of interest" description="Disordered" evidence="1">
    <location>
        <begin position="659"/>
        <end position="716"/>
    </location>
</feature>
<dbReference type="AlphaFoldDB" id="A0A7S8HV22"/>
<accession>A0A7S8HV22</accession>
<feature type="region of interest" description="Disordered" evidence="1">
    <location>
        <begin position="72"/>
        <end position="106"/>
    </location>
</feature>
<gene>
    <name evidence="2" type="ORF">HYE67_004718</name>
</gene>
<evidence type="ECO:0000256" key="1">
    <source>
        <dbReference type="SAM" id="MobiDB-lite"/>
    </source>
</evidence>
<feature type="region of interest" description="Disordered" evidence="1">
    <location>
        <begin position="1005"/>
        <end position="1028"/>
    </location>
</feature>
<proteinExistence type="predicted"/>
<feature type="region of interest" description="Disordered" evidence="1">
    <location>
        <begin position="452"/>
        <end position="471"/>
    </location>
</feature>
<feature type="compositionally biased region" description="Polar residues" evidence="1">
    <location>
        <begin position="119"/>
        <end position="135"/>
    </location>
</feature>
<feature type="region of interest" description="Disordered" evidence="1">
    <location>
        <begin position="119"/>
        <end position="142"/>
    </location>
</feature>
<reference evidence="2" key="1">
    <citation type="submission" date="2020-11" db="EMBL/GenBank/DDBJ databases">
        <title>The chromosome-scale genome resource for two endophytic Fusarium species: F. culmorum and F. pseudograminearum.</title>
        <authorList>
            <person name="Yuan Z."/>
        </authorList>
    </citation>
    <scope>NUCLEOTIDE SEQUENCE</scope>
    <source>
        <strain evidence="2">Class2-1B</strain>
    </source>
</reference>
<dbReference type="EMBL" id="CP064748">
    <property type="protein sequence ID" value="QPC62487.1"/>
    <property type="molecule type" value="Genomic_DNA"/>
</dbReference>
<sequence>MPSFNPLDFFCCRKSRWRGSGSSAPATQDTTALQPVPSLLPRLEEQQEEPGPTCQNTLMGLSDMVWVVPEDQSSFESDSVTNQHIDSDSDSFISDRDLPRSTKPGTAFGAVRKKLIRSISHNNSSDQPSRISVGNSEEEVTRRAELRRIMRLRIRDQLESDEAEDQLESKPTISILRVASSADSSPPVSGPRDAIEFGVNNSSSRNGQPARLDQERRDHGPPEDLGGPQKSSNAPERASSEQPDVVGINDDSSEDAVIQRPSPTHPSAHISMADDLGLSPSQRSFQLSNRSRRLDRILGPDSSFNNRQASSRDGQSALGVWLIAQGLRSQDNSDIFFDEDEDAQTRNVNGKAAYSSPVVGREKSLLASGTQATPETRDCHQQGSAFVNPPRKLDPQCQLEPSIQKDFDDNLPFSGEIPWGSTTGSKRSREYGAIPFQMWVYYPLEQIRKLTERAGRSRDSPRDKGNLNSQNHRLTHIGATYSKTRSHGVISNVQSEADAASMAQSESASFVQREAELRTIKRRFSEALTQKNPEKTVFTRFREDFSHSGARSPVKKPSTSNVCLTIPTSHFRAKSEGSIYRHGKDHRGAPREQKFLLVPTERTKVHEKGASDRSTRCSNMNIHPYMSRLPTEEYRKPSLERQESARDLWQRAVRLEAESRHSSSFLNTPNHDQRSLSSNRSLKRTAAARNSNNSIHDVRRETSQLTPSTDERSSPNNSKWLIERWVSQMRPRSTHPTELATSVGLVGPPRSWSKFPSFNREERNRNITSRDEVRPRDFAVKHVTSEGQIRWATDTGSGRDDQQAHTLPRSLSTRFGGLVKSKMNRMMPSKALRHRMSQVFISRSVTSSPPHMEYPEMGIRPTESGYTEIQAMGREINYMKGRAHLQTPERDLSKPHSSRSLGDRVVALMHEAIGQRHPKHDEPLQLVDIPMVPFTPSLARQSIAATTTDFFVTPKSHLSDDGESDEEKNGGEGGSAKARERETCQVILDSDRTLSKPLFAASIAQFDNRTHSSPENRTPGQPGVAQEE</sequence>
<feature type="compositionally biased region" description="Basic and acidic residues" evidence="1">
    <location>
        <begin position="977"/>
        <end position="989"/>
    </location>
</feature>
<name>A0A7S8HV22_FUSCU</name>
<feature type="compositionally biased region" description="Polar residues" evidence="1">
    <location>
        <begin position="662"/>
        <end position="680"/>
    </location>
</feature>
<feature type="region of interest" description="Disordered" evidence="1">
    <location>
        <begin position="953"/>
        <end position="989"/>
    </location>
</feature>
<organism evidence="2 3">
    <name type="scientific">Fusarium culmorum</name>
    <dbReference type="NCBI Taxonomy" id="5516"/>
    <lineage>
        <taxon>Eukaryota</taxon>
        <taxon>Fungi</taxon>
        <taxon>Dikarya</taxon>
        <taxon>Ascomycota</taxon>
        <taxon>Pezizomycotina</taxon>
        <taxon>Sordariomycetes</taxon>
        <taxon>Hypocreomycetidae</taxon>
        <taxon>Hypocreales</taxon>
        <taxon>Nectriaceae</taxon>
        <taxon>Fusarium</taxon>
    </lineage>
</organism>
<feature type="compositionally biased region" description="Polar residues" evidence="1">
    <location>
        <begin position="279"/>
        <end position="289"/>
    </location>
</feature>
<feature type="compositionally biased region" description="Low complexity" evidence="1">
    <location>
        <begin position="178"/>
        <end position="187"/>
    </location>
</feature>
<feature type="compositionally biased region" description="Basic and acidic residues" evidence="1">
    <location>
        <begin position="452"/>
        <end position="465"/>
    </location>
</feature>
<evidence type="ECO:0000313" key="3">
    <source>
        <dbReference type="Proteomes" id="UP000663297"/>
    </source>
</evidence>
<feature type="compositionally biased region" description="Basic and acidic residues" evidence="1">
    <location>
        <begin position="212"/>
        <end position="222"/>
    </location>
</feature>
<evidence type="ECO:0000313" key="2">
    <source>
        <dbReference type="EMBL" id="QPC62487.1"/>
    </source>
</evidence>
<protein>
    <submittedName>
        <fullName evidence="2">Uncharacterized protein</fullName>
    </submittedName>
</protein>
<feature type="region of interest" description="Disordered" evidence="1">
    <location>
        <begin position="178"/>
        <end position="314"/>
    </location>
</feature>